<dbReference type="InterPro" id="IPR009543">
    <property type="entry name" value="VPS13_VAB"/>
</dbReference>
<dbReference type="VEuPathDB" id="FungiDB:TRICI_000662"/>
<evidence type="ECO:0000313" key="9">
    <source>
        <dbReference type="EMBL" id="KAA8917182.1"/>
    </source>
</evidence>
<keyword evidence="4" id="KW-0333">Golgi apparatus</keyword>
<dbReference type="PIRSF" id="PIRSF037235">
    <property type="entry name" value="VPS13_fungi"/>
    <property type="match status" value="1"/>
</dbReference>
<comment type="caution">
    <text evidence="9">The sequence shown here is derived from an EMBL/GenBank/DDBJ whole genome shotgun (WGS) entry which is preliminary data.</text>
</comment>
<dbReference type="InterPro" id="IPR056748">
    <property type="entry name" value="VPS13-like_C"/>
</dbReference>
<comment type="similarity">
    <text evidence="1 4">Belongs to the VPS13 family.</text>
</comment>
<keyword evidence="3 4" id="KW-0445">Lipid transport</keyword>
<evidence type="ECO:0000256" key="2">
    <source>
        <dbReference type="ARBA" id="ARBA00022448"/>
    </source>
</evidence>
<dbReference type="GO" id="GO:0006623">
    <property type="term" value="P:protein targeting to vacuole"/>
    <property type="evidence" value="ECO:0007669"/>
    <property type="project" value="TreeGrafter"/>
</dbReference>
<feature type="compositionally biased region" description="Low complexity" evidence="5">
    <location>
        <begin position="1677"/>
        <end position="1694"/>
    </location>
</feature>
<accession>A0A642VAP2</accession>
<feature type="region of interest" description="Disordered" evidence="5">
    <location>
        <begin position="1644"/>
        <end position="1701"/>
    </location>
</feature>
<protein>
    <recommendedName>
        <fullName evidence="4">Vacuolar protein sorting-associated protein</fullName>
    </recommendedName>
</protein>
<dbReference type="InterPro" id="IPR026847">
    <property type="entry name" value="VPS13"/>
</dbReference>
<evidence type="ECO:0000259" key="6">
    <source>
        <dbReference type="Pfam" id="PF12624"/>
    </source>
</evidence>
<proteinExistence type="inferred from homology"/>
<feature type="compositionally biased region" description="Basic and acidic residues" evidence="5">
    <location>
        <begin position="1654"/>
        <end position="1672"/>
    </location>
</feature>
<dbReference type="InterPro" id="IPR026854">
    <property type="entry name" value="VPS13_N"/>
</dbReference>
<dbReference type="InterPro" id="IPR017148">
    <property type="entry name" value="VPS13_fungi"/>
</dbReference>
<dbReference type="GO" id="GO:0005794">
    <property type="term" value="C:Golgi apparatus"/>
    <property type="evidence" value="ECO:0007669"/>
    <property type="project" value="UniProtKB-UniRule"/>
</dbReference>
<evidence type="ECO:0000259" key="8">
    <source>
        <dbReference type="Pfam" id="PF25037"/>
    </source>
</evidence>
<feature type="domain" description="Intermembrane lipid transfer protein VPS13-like C-terminal" evidence="8">
    <location>
        <begin position="2994"/>
        <end position="3099"/>
    </location>
</feature>
<dbReference type="Pfam" id="PF25037">
    <property type="entry name" value="VPS13_C"/>
    <property type="match status" value="1"/>
</dbReference>
<dbReference type="PANTHER" id="PTHR16166">
    <property type="entry name" value="VACUOLAR PROTEIN SORTING-ASSOCIATED PROTEIN VPS13"/>
    <property type="match status" value="1"/>
</dbReference>
<gene>
    <name evidence="9" type="ORF">TRICI_000662</name>
</gene>
<feature type="domain" description="Chorein N-terminal" evidence="6">
    <location>
        <begin position="15"/>
        <end position="1062"/>
    </location>
</feature>
<dbReference type="GO" id="GO:0006869">
    <property type="term" value="P:lipid transport"/>
    <property type="evidence" value="ECO:0007669"/>
    <property type="project" value="UniProtKB-KW"/>
</dbReference>
<keyword evidence="2 4" id="KW-0813">Transport</keyword>
<evidence type="ECO:0000259" key="7">
    <source>
        <dbReference type="Pfam" id="PF25036"/>
    </source>
</evidence>
<feature type="domain" description="Vacuolar protein sorting-associated protein 13 VPS13 adaptor binding" evidence="7">
    <location>
        <begin position="1879"/>
        <end position="2468"/>
    </location>
</feature>
<evidence type="ECO:0000256" key="1">
    <source>
        <dbReference type="ARBA" id="ARBA00006545"/>
    </source>
</evidence>
<dbReference type="Pfam" id="PF12624">
    <property type="entry name" value="VPS13_N"/>
    <property type="match status" value="1"/>
</dbReference>
<dbReference type="GO" id="GO:0045324">
    <property type="term" value="P:late endosome to vacuole transport"/>
    <property type="evidence" value="ECO:0007669"/>
    <property type="project" value="UniProtKB-UniRule"/>
</dbReference>
<dbReference type="EMBL" id="SWFS01000056">
    <property type="protein sequence ID" value="KAA8917182.1"/>
    <property type="molecule type" value="Genomic_DNA"/>
</dbReference>
<dbReference type="OrthoDB" id="428159at2759"/>
<name>A0A642VAP2_9ASCO</name>
<evidence type="ECO:0000256" key="3">
    <source>
        <dbReference type="ARBA" id="ARBA00023055"/>
    </source>
</evidence>
<reference evidence="9" key="1">
    <citation type="journal article" date="2019" name="G3 (Bethesda)">
        <title>Genome Assemblies of Two Rare Opportunistic Yeast Pathogens: Diutina rugosa (syn. Candida rugosa) and Trichomonascus ciferrii (syn. Candida ciferrii).</title>
        <authorList>
            <person name="Mixao V."/>
            <person name="Saus E."/>
            <person name="Hansen A.P."/>
            <person name="Lass-Florl C."/>
            <person name="Gabaldon T."/>
        </authorList>
    </citation>
    <scope>NUCLEOTIDE SEQUENCE</scope>
    <source>
        <strain evidence="9">CBS 4856</strain>
    </source>
</reference>
<dbReference type="PANTHER" id="PTHR16166:SF93">
    <property type="entry name" value="INTERMEMBRANE LIPID TRANSFER PROTEIN VPS13"/>
    <property type="match status" value="1"/>
</dbReference>
<organism evidence="9 10">
    <name type="scientific">Trichomonascus ciferrii</name>
    <dbReference type="NCBI Taxonomy" id="44093"/>
    <lineage>
        <taxon>Eukaryota</taxon>
        <taxon>Fungi</taxon>
        <taxon>Dikarya</taxon>
        <taxon>Ascomycota</taxon>
        <taxon>Saccharomycotina</taxon>
        <taxon>Dipodascomycetes</taxon>
        <taxon>Dipodascales</taxon>
        <taxon>Trichomonascaceae</taxon>
        <taxon>Trichomonascus</taxon>
        <taxon>Trichomonascus ciferrii complex</taxon>
    </lineage>
</organism>
<dbReference type="Pfam" id="PF25036">
    <property type="entry name" value="VPS13_VAB"/>
    <property type="match status" value="1"/>
</dbReference>
<dbReference type="Proteomes" id="UP000761534">
    <property type="component" value="Unassembled WGS sequence"/>
</dbReference>
<evidence type="ECO:0000256" key="4">
    <source>
        <dbReference type="PIRNR" id="PIRNR037235"/>
    </source>
</evidence>
<evidence type="ECO:0000256" key="5">
    <source>
        <dbReference type="SAM" id="MobiDB-lite"/>
    </source>
</evidence>
<comment type="function">
    <text evidence="4">Mediates the transfer of lipids between membranes at organelle contact sites. May play a role in mitochondrial lipid homeostasis.</text>
</comment>
<dbReference type="GO" id="GO:0045053">
    <property type="term" value="P:protein retention in Golgi apparatus"/>
    <property type="evidence" value="ECO:0007669"/>
    <property type="project" value="UniProtKB-UniRule"/>
</dbReference>
<evidence type="ECO:0000313" key="10">
    <source>
        <dbReference type="Proteomes" id="UP000761534"/>
    </source>
</evidence>
<keyword evidence="10" id="KW-1185">Reference proteome</keyword>
<sequence length="3125" mass="353089">MLESLVASLLNRFLALDKFKLPIDVIAGHLGELVLQIPWSNLKNKPVKIVIEDVFLLAAPKMEEEYDAEEEEKRAQALKKDKLENMELIDQTRSQGMSQEEIQKNQSFTDSLVTKIVDNLQVTIKNIHIRYEDKESVPNHPFSLGLTLGELSAVSTDDNWNPIFVQDTSAITKKLATLNSLAVYWNTDAGSLQSEDDEWINSLKSMIPKGANDLSEENQYILRPVSGVGRITMNKQGATDKMPKTNAQLLFDDLGFVFDSDQYRDALWTADLFHVYMKTKEFKKYRPNVPVKKDPKAWFKFAGTVVLNEIHQRNREWSWDYMRQRREDRLRYIVIYKKKKTDGSLSPEETAEFDKFEWDLSYNDLRFYRSLAKSELRKEKAHTKPQQQQQQQPQSWYNWFWGTPQSSQEQSDGEVTMTDEQKKELYDAIEWDEKSALESVIDIPRDRVTLEVGTSLRAGSFRLKVDPHGKNKDLAVLSFSGFNANFYQRPDSFLANFSLQQLRVDDKTGSSLYDQVVSVKSLEETGGEQGQSSEASTVMPADEDAFFWVSVEHNPLDETADTNLFVKLRSMTVFYNSLFVESIVRFFKPPKTHLETIGAIMNAAGATVEGLRDQTRIGLEYALEEHKTVNLKMDVQAPLIVVPLDVTSWDSPCAILDAGHISVTSDLVGREILDEVKSKQSQQYTDQDWKRLESLMYDKFNLQLHDTQFLIGVNVRDTMKQLHNKDVSNQFYIVDRINMDFLVEISILPSAHSLTKFKVSGQLPMFRASMSDAKYKLMMKLIDKCIPNFDFEDEDTSETESFQPISTRERGFSFMGERPLYEDIEDTETLVGSSASSQTNAASTSDSQKIFEFNFRVDKVELSLYRCQNEATLEQESLVDMNLDFFELDFYFMSNEMFADVTLNSLSVDDYVDTNSPLDLRKMVSSRHSSGTSNFSAASNSDLFNVKYRRMRRINEHGQELFDQNVDITMSTLRFVLTPKSSLTLLDFIITTFTDPNAGVGTKGEDAESMVSSIGNDVTSKQNANDAAIDVKVNLHGIILVLNDDGIKLATMRLDTAVVGLKLVSETMKVESRIGSLSLHDDVNEGCRRDSILRQLVSIEGDDLMDFKYETFDPNNKEVSYNSSIYFRAGSIRVNVVEEPFTRIFRFLFRVLQMKGLFDSARQAAMDQANQIEGADNIHFDVLIKTPILVFPRPLSAEISDNVQCDTLTAHLGEIYLENTFEELENEPQKPISNSILAGIRSAKLTTNFVIDRDEPQFLEIIDNLDIKYSISYVAAYEGMKRPSTIVSGSMSDIKMKLTELQFKYLLELSSTVPAIFTGDMGLEEEEVGEIEDELKQNKNINSLASSASQLDIPATLSTYDLLDFSFQVDTVSLTLFNHTERCLEDEMSSKSVSSFSLNDSGVKFRMKNNSSWETDVHVHSFTVYDTREVKDNKFTEIIPSVSHSESQFMCRITRGAGPEGKIDALLTIDTPRMILALEYLFALKDFVDYGLTSPKNEEDEETARYEQESEDEVSGIENVSDGAPSFSFHVNIVDASLILLANPTTVDTEALVFKTEQLVMSQRATSTLSVSKVGMYLCQMNRFEDSKLRVLDDFSFTATMDTRGSDATHQLSSIQISVEPLVLRLSLRDMLLAVDIMTKASALSSGADPSTPKIEDETPKYSQFSRREAKKQAGAKSLMTTTSQKTQQSQAQKKSPKTGETIIRGEELNAEFEGLRFVVIGMYHELPMIDMSVKPFTATARNWSSDLKVDVGTETFTNVYNPAKSAWEPLIETWDIGLHISKTTSSDGMFINLFSRRMMEVTLTSQTIILLNRSLEYMQEKRDEHDFLTRPRESGAPYRVKNETGYTIEIWTEFDDDSIPEKVYSIGDGQEIPWRFYDWNVVRENLSTDMQKVNLGVRLKDSPYDPVRNISVTSVGEHLHILHPKTHRVLHRLLCEVKLEDDLKKIILRSALNIDNKTHFAVQARVSPSGLEPLLWSIEPGCSRAIPIQYVYDHPVEVRPDPSLGFSWAKETIQWKKLVSDSLSMTCRPESGEERSDFYFQVDSVYDKTVPLTKVYPHMTVTLSAPIEIINLLPFDFDYRIYDKNTRKDWSNMLKRGESSPVHVIQLSHLLLLSVHPKDAGYDQTDFAVINSTSSDFKRETNLVTRSNDGQKLILKLHYSATGNQVVVYAPYLILNKTGLDVQIKTRTNTATSKVSSLSSLSGAEGKNFFSFFFSRGVFFILLTQHTGSIKRAVPKMWSFDRDDRANRALIRVGDSKWSGPQSFEAIGSDYEVAIPSSNSQNEIHVGVSLDESQGKYHMTKVVTIAPRFILCNKLKEDIQFKDPNSQQLINVAAGKLEAVHFLRQSKSKQLLASFAGSKPEWSAPFAVSNIGRTHLKLRKTQSQGYSLLLIDVILERATLYLHISDAGKKWPYSIRNFTDMEFIFSQANPYVDEQGVELSQHPTFKPISYRLPPKSVMPYAWDYPSAPMKELVIQSNGKERRVQLAEIGNLPPMKVPRTQNKTGGIVDLNVVADGPTQTLVLQDYDPSTSMYKLKKNASQGSVSSSQADLFSVDEEDDTENATKINIKLEGIGISLINRRLVELCYVTLRGFELNYKSSELYDTFSMKMKWLQIDNQLFGGIYPIVLFPSVVPKTGSEMENHPTFSASITRVRDDTHGVLYIKYATVLLQQMTFEIDEDFLFSLMDFARAFEQPGEEDRIVLYDDSLDIPEPVKDTSGLDVYFEMLHIQPAQMDLSFVRTERVNVEGRPPAQNAVMFFFNILTMAIGNINDAPVKLNALIMENVRTPLPLLSQSIQTHYGQEFLYQVHKILGSADFIGNPVGLFNNLSSGFMDMFYEPYQGYIMNDSPQELGIGLAKGGLSFMKKSIFGVSDSISKVTGSISKGLSVATLDKNFQNKRRMNKSRNKPKHALYGLTTGATSLIEGVTSGVSGLALSPYQGANKEGAAGFFKGIGKGIVGLPTKTAIGLFDMASSVSEGVRNTTTVFDADAIDKVRYTRFIGKDGIIRPYSQREAVGQSWMKLANSGKYFSDNYLAHLNMSGDDKVVLVTYTRIILLSIVKLTSEWEVQFQDLQTIAMERTGLALILRGGVQGPFIPISDVSSRRFLYKEIGIAVNEFNRKHQVMA</sequence>
<dbReference type="GO" id="GO:0007005">
    <property type="term" value="P:mitochondrion organization"/>
    <property type="evidence" value="ECO:0007669"/>
    <property type="project" value="TreeGrafter"/>
</dbReference>